<evidence type="ECO:0000256" key="4">
    <source>
        <dbReference type="ARBA" id="ARBA00022833"/>
    </source>
</evidence>
<dbReference type="CDD" id="cd01025">
    <property type="entry name" value="TOPRIM_recR"/>
    <property type="match status" value="1"/>
</dbReference>
<dbReference type="AlphaFoldDB" id="A0A7C1BJJ0"/>
<dbReference type="Gene3D" id="3.30.60.80">
    <property type="match status" value="1"/>
</dbReference>
<dbReference type="InterPro" id="IPR034137">
    <property type="entry name" value="TOPRIM_RecR"/>
</dbReference>
<feature type="domain" description="Toprim" evidence="8">
    <location>
        <begin position="79"/>
        <end position="174"/>
    </location>
</feature>
<evidence type="ECO:0000313" key="9">
    <source>
        <dbReference type="EMBL" id="HDM90553.1"/>
    </source>
</evidence>
<keyword evidence="2 7" id="KW-0227">DNA damage</keyword>
<dbReference type="HAMAP" id="MF_00017">
    <property type="entry name" value="RecR"/>
    <property type="match status" value="1"/>
</dbReference>
<evidence type="ECO:0000256" key="1">
    <source>
        <dbReference type="ARBA" id="ARBA00022723"/>
    </source>
</evidence>
<evidence type="ECO:0000256" key="5">
    <source>
        <dbReference type="ARBA" id="ARBA00023172"/>
    </source>
</evidence>
<evidence type="ECO:0000259" key="8">
    <source>
        <dbReference type="PROSITE" id="PS50880"/>
    </source>
</evidence>
<name>A0A7C1BJJ0_UNCW3</name>
<dbReference type="PANTHER" id="PTHR30446">
    <property type="entry name" value="RECOMBINATION PROTEIN RECR"/>
    <property type="match status" value="1"/>
</dbReference>
<dbReference type="InterPro" id="IPR023627">
    <property type="entry name" value="Rcmb_RecR"/>
</dbReference>
<comment type="similarity">
    <text evidence="7">Belongs to the RecR family.</text>
</comment>
<dbReference type="SMART" id="SM00493">
    <property type="entry name" value="TOPRIM"/>
    <property type="match status" value="1"/>
</dbReference>
<dbReference type="NCBIfam" id="TIGR00615">
    <property type="entry name" value="recR"/>
    <property type="match status" value="1"/>
</dbReference>
<dbReference type="SUPFAM" id="SSF111304">
    <property type="entry name" value="Recombination protein RecR"/>
    <property type="match status" value="1"/>
</dbReference>
<evidence type="ECO:0000256" key="2">
    <source>
        <dbReference type="ARBA" id="ARBA00022763"/>
    </source>
</evidence>
<dbReference type="InterPro" id="IPR000093">
    <property type="entry name" value="DNA_Rcmb_RecR"/>
</dbReference>
<proteinExistence type="inferred from homology"/>
<dbReference type="Gene3D" id="1.10.8.420">
    <property type="entry name" value="RecR Domain 1"/>
    <property type="match status" value="1"/>
</dbReference>
<protein>
    <recommendedName>
        <fullName evidence="7">Recombination protein RecR</fullName>
    </recommendedName>
</protein>
<dbReference type="Pfam" id="PF02132">
    <property type="entry name" value="RecR_ZnF"/>
    <property type="match status" value="1"/>
</dbReference>
<comment type="caution">
    <text evidence="9">The sequence shown here is derived from an EMBL/GenBank/DDBJ whole genome shotgun (WGS) entry which is preliminary data.</text>
</comment>
<accession>A0A7C1BJJ0</accession>
<dbReference type="Pfam" id="PF21176">
    <property type="entry name" value="RecR_HhH"/>
    <property type="match status" value="1"/>
</dbReference>
<dbReference type="InterPro" id="IPR006171">
    <property type="entry name" value="TOPRIM_dom"/>
</dbReference>
<evidence type="ECO:0000256" key="6">
    <source>
        <dbReference type="ARBA" id="ARBA00023204"/>
    </source>
</evidence>
<keyword evidence="1 7" id="KW-0479">Metal-binding</keyword>
<keyword evidence="4 7" id="KW-0862">Zinc</keyword>
<sequence length="197" mass="22074">MWVPSSLLNLLEALKKLPGVGQRSAERIAFYLLRERSQLEELRKALEEARENLTFCSICHVITDEDPCPICRDPKRDSSLLCVVERPQDVFLLEKMGFFHGKYHVLGGVISPLDNVAPEDLFISDLLERIERDGIKEVILALSPTVEGDTTAYYIADLLKPKGIKVTRIARGLPTGSDLSLSDVTTLKEALLGRREL</sequence>
<dbReference type="GO" id="GO:0006281">
    <property type="term" value="P:DNA repair"/>
    <property type="evidence" value="ECO:0007669"/>
    <property type="project" value="UniProtKB-UniRule"/>
</dbReference>
<comment type="function">
    <text evidence="7">May play a role in DNA repair. It seems to be involved in an RecBC-independent recombinational process of DNA repair. It may act with RecF and RecO.</text>
</comment>
<feature type="zinc finger region" description="C4-type" evidence="7">
    <location>
        <begin position="56"/>
        <end position="71"/>
    </location>
</feature>
<keyword evidence="6 7" id="KW-0234">DNA repair</keyword>
<gene>
    <name evidence="7 9" type="primary">recR</name>
    <name evidence="9" type="ORF">ENG67_05035</name>
</gene>
<dbReference type="InterPro" id="IPR015967">
    <property type="entry name" value="Rcmb_RecR_Znf"/>
</dbReference>
<dbReference type="Proteomes" id="UP000885931">
    <property type="component" value="Unassembled WGS sequence"/>
</dbReference>
<reference evidence="9" key="1">
    <citation type="journal article" date="2020" name="mSystems">
        <title>Genome- and Community-Level Interaction Insights into Carbon Utilization and Element Cycling Functions of Hydrothermarchaeota in Hydrothermal Sediment.</title>
        <authorList>
            <person name="Zhou Z."/>
            <person name="Liu Y."/>
            <person name="Xu W."/>
            <person name="Pan J."/>
            <person name="Luo Z.H."/>
            <person name="Li M."/>
        </authorList>
    </citation>
    <scope>NUCLEOTIDE SEQUENCE [LARGE SCALE GENOMIC DNA]</scope>
    <source>
        <strain evidence="9">HyVt-237</strain>
    </source>
</reference>
<dbReference type="EMBL" id="DRBW01000190">
    <property type="protein sequence ID" value="HDM90553.1"/>
    <property type="molecule type" value="Genomic_DNA"/>
</dbReference>
<evidence type="ECO:0000256" key="7">
    <source>
        <dbReference type="HAMAP-Rule" id="MF_00017"/>
    </source>
</evidence>
<dbReference type="Pfam" id="PF13662">
    <property type="entry name" value="Toprim_4"/>
    <property type="match status" value="1"/>
</dbReference>
<dbReference type="GO" id="GO:0006310">
    <property type="term" value="P:DNA recombination"/>
    <property type="evidence" value="ECO:0007669"/>
    <property type="project" value="UniProtKB-UniRule"/>
</dbReference>
<dbReference type="GO" id="GO:0008270">
    <property type="term" value="F:zinc ion binding"/>
    <property type="evidence" value="ECO:0007669"/>
    <property type="project" value="UniProtKB-KW"/>
</dbReference>
<dbReference type="GO" id="GO:0003677">
    <property type="term" value="F:DNA binding"/>
    <property type="evidence" value="ECO:0007669"/>
    <property type="project" value="UniProtKB-UniRule"/>
</dbReference>
<organism evidence="9">
    <name type="scientific">candidate division WOR-3 bacterium</name>
    <dbReference type="NCBI Taxonomy" id="2052148"/>
    <lineage>
        <taxon>Bacteria</taxon>
        <taxon>Bacteria division WOR-3</taxon>
    </lineage>
</organism>
<dbReference type="PROSITE" id="PS50880">
    <property type="entry name" value="TOPRIM"/>
    <property type="match status" value="1"/>
</dbReference>
<keyword evidence="3 7" id="KW-0863">Zinc-finger</keyword>
<dbReference type="Gene3D" id="3.40.1360.10">
    <property type="match status" value="1"/>
</dbReference>
<dbReference type="PROSITE" id="PS01300">
    <property type="entry name" value="RECR"/>
    <property type="match status" value="1"/>
</dbReference>
<keyword evidence="5 7" id="KW-0233">DNA recombination</keyword>
<dbReference type="PANTHER" id="PTHR30446:SF0">
    <property type="entry name" value="RECOMBINATION PROTEIN RECR"/>
    <property type="match status" value="1"/>
</dbReference>
<evidence type="ECO:0000256" key="3">
    <source>
        <dbReference type="ARBA" id="ARBA00022771"/>
    </source>
</evidence>